<dbReference type="EMBL" id="JACGCI010000092">
    <property type="protein sequence ID" value="KAF6746440.1"/>
    <property type="molecule type" value="Genomic_DNA"/>
</dbReference>
<feature type="chain" id="PRO_5034097527" evidence="1">
    <location>
        <begin position="23"/>
        <end position="139"/>
    </location>
</feature>
<accession>A0A8H6HHF0</accession>
<feature type="signal peptide" evidence="1">
    <location>
        <begin position="1"/>
        <end position="22"/>
    </location>
</feature>
<protein>
    <submittedName>
        <fullName evidence="2">Uncharacterized protein</fullName>
    </submittedName>
</protein>
<dbReference type="AlphaFoldDB" id="A0A8H6HHF0"/>
<reference evidence="2 3" key="1">
    <citation type="submission" date="2020-07" db="EMBL/GenBank/DDBJ databases">
        <title>Comparative genomics of pyrophilous fungi reveals a link between fire events and developmental genes.</title>
        <authorList>
            <consortium name="DOE Joint Genome Institute"/>
            <person name="Steindorff A.S."/>
            <person name="Carver A."/>
            <person name="Calhoun S."/>
            <person name="Stillman K."/>
            <person name="Liu H."/>
            <person name="Lipzen A."/>
            <person name="Pangilinan J."/>
            <person name="Labutti K."/>
            <person name="Bruns T.D."/>
            <person name="Grigoriev I.V."/>
        </authorList>
    </citation>
    <scope>NUCLEOTIDE SEQUENCE [LARGE SCALE GENOMIC DNA]</scope>
    <source>
        <strain evidence="2 3">CBS 144469</strain>
    </source>
</reference>
<gene>
    <name evidence="2" type="ORF">DFP72DRAFT_1076302</name>
</gene>
<dbReference type="Proteomes" id="UP000521943">
    <property type="component" value="Unassembled WGS sequence"/>
</dbReference>
<name>A0A8H6HHF0_9AGAR</name>
<evidence type="ECO:0000313" key="2">
    <source>
        <dbReference type="EMBL" id="KAF6746440.1"/>
    </source>
</evidence>
<evidence type="ECO:0000313" key="3">
    <source>
        <dbReference type="Proteomes" id="UP000521943"/>
    </source>
</evidence>
<keyword evidence="1" id="KW-0732">Signal</keyword>
<comment type="caution">
    <text evidence="2">The sequence shown here is derived from an EMBL/GenBank/DDBJ whole genome shotgun (WGS) entry which is preliminary data.</text>
</comment>
<keyword evidence="3" id="KW-1185">Reference proteome</keyword>
<evidence type="ECO:0000256" key="1">
    <source>
        <dbReference type="SAM" id="SignalP"/>
    </source>
</evidence>
<organism evidence="2 3">
    <name type="scientific">Ephemerocybe angulata</name>
    <dbReference type="NCBI Taxonomy" id="980116"/>
    <lineage>
        <taxon>Eukaryota</taxon>
        <taxon>Fungi</taxon>
        <taxon>Dikarya</taxon>
        <taxon>Basidiomycota</taxon>
        <taxon>Agaricomycotina</taxon>
        <taxon>Agaricomycetes</taxon>
        <taxon>Agaricomycetidae</taxon>
        <taxon>Agaricales</taxon>
        <taxon>Agaricineae</taxon>
        <taxon>Psathyrellaceae</taxon>
        <taxon>Ephemerocybe</taxon>
    </lineage>
</organism>
<sequence>MRFASILALIPLALSLGLLANAYDDTVDRREYIEELSTREDYSLLTREILSDLSTRELMDELSDRLDRRGKYTCRVCGTTFSERPSGSSAVCKREKIPHTTFKGPNGKYTCTTCGRSWNTPPKGMEAVCRETIINHQLQ</sequence>
<proteinExistence type="predicted"/>